<evidence type="ECO:0000259" key="1">
    <source>
        <dbReference type="Pfam" id="PF07484"/>
    </source>
</evidence>
<keyword evidence="3" id="KW-1185">Reference proteome</keyword>
<dbReference type="Gene3D" id="3.90.1340.10">
    <property type="entry name" value="Phage tail collar domain"/>
    <property type="match status" value="1"/>
</dbReference>
<dbReference type="EMBL" id="QJVJ01000002">
    <property type="protein sequence ID" value="PYI56514.1"/>
    <property type="molecule type" value="Genomic_DNA"/>
</dbReference>
<reference evidence="2 3" key="1">
    <citation type="submission" date="2018-05" db="EMBL/GenBank/DDBJ databases">
        <title>Paenibacillus flagellatus sp. nov., isolated from selenium mineral soil.</title>
        <authorList>
            <person name="Dai X."/>
        </authorList>
    </citation>
    <scope>NUCLEOTIDE SEQUENCE [LARGE SCALE GENOMIC DNA]</scope>
    <source>
        <strain evidence="2 3">DXL2</strain>
    </source>
</reference>
<proteinExistence type="predicted"/>
<dbReference type="Pfam" id="PF07484">
    <property type="entry name" value="Collar"/>
    <property type="match status" value="1"/>
</dbReference>
<accession>A0A2V5KE00</accession>
<feature type="domain" description="Phage tail collar" evidence="1">
    <location>
        <begin position="7"/>
        <end position="63"/>
    </location>
</feature>
<dbReference type="InterPro" id="IPR037053">
    <property type="entry name" value="Phage_tail_collar_dom_sf"/>
</dbReference>
<protein>
    <submittedName>
        <fullName evidence="2">Phage tail protein</fullName>
    </submittedName>
</protein>
<dbReference type="SUPFAM" id="SSF88874">
    <property type="entry name" value="Receptor-binding domain of short tail fibre protein gp12"/>
    <property type="match status" value="1"/>
</dbReference>
<organism evidence="2 3">
    <name type="scientific">Paenibacillus flagellatus</name>
    <dbReference type="NCBI Taxonomy" id="2211139"/>
    <lineage>
        <taxon>Bacteria</taxon>
        <taxon>Bacillati</taxon>
        <taxon>Bacillota</taxon>
        <taxon>Bacilli</taxon>
        <taxon>Bacillales</taxon>
        <taxon>Paenibacillaceae</taxon>
        <taxon>Paenibacillus</taxon>
    </lineage>
</organism>
<name>A0A2V5KE00_9BACL</name>
<dbReference type="OrthoDB" id="9810174at2"/>
<evidence type="ECO:0000313" key="3">
    <source>
        <dbReference type="Proteomes" id="UP000247476"/>
    </source>
</evidence>
<comment type="caution">
    <text evidence="2">The sequence shown here is derived from an EMBL/GenBank/DDBJ whole genome shotgun (WGS) entry which is preliminary data.</text>
</comment>
<gene>
    <name evidence="2" type="ORF">DLM86_05960</name>
</gene>
<dbReference type="InterPro" id="IPR011083">
    <property type="entry name" value="Phage_tail_collar_dom"/>
</dbReference>
<sequence length="172" mass="18046">MSDQYLGEIRMFAGNYAPQGWAMCNGQLLPISQNEALYSVIGTTYGGDGQTNFALPDMQGRLPVHMGTNPQTTTGFPIGQKGGTEKVTLSSAELPSHTHAVSIQQLAATSGSPANAVWATSTVNQYATTAPNAVMDTACLTGAGGTDAHDNMMPFRAITFIIALQGNYPTKS</sequence>
<dbReference type="RefSeq" id="WP_110839041.1">
    <property type="nucleotide sequence ID" value="NZ_QJVJ01000002.1"/>
</dbReference>
<dbReference type="AlphaFoldDB" id="A0A2V5KE00"/>
<dbReference type="Proteomes" id="UP000247476">
    <property type="component" value="Unassembled WGS sequence"/>
</dbReference>
<evidence type="ECO:0000313" key="2">
    <source>
        <dbReference type="EMBL" id="PYI56514.1"/>
    </source>
</evidence>